<dbReference type="InterPro" id="IPR013225">
    <property type="entry name" value="PaaX_C"/>
</dbReference>
<evidence type="ECO:0000259" key="1">
    <source>
        <dbReference type="Pfam" id="PF07848"/>
    </source>
</evidence>
<dbReference type="InterPro" id="IPR012906">
    <property type="entry name" value="PaaX-like_N"/>
</dbReference>
<dbReference type="PIRSF" id="PIRSF020623">
    <property type="entry name" value="PaaX"/>
    <property type="match status" value="1"/>
</dbReference>
<dbReference type="Proteomes" id="UP000198649">
    <property type="component" value="Unassembled WGS sequence"/>
</dbReference>
<dbReference type="PANTHER" id="PTHR30319">
    <property type="entry name" value="PHENYLACETIC ACID REGULATOR-RELATED TRANSCRIPTIONAL REPRESSOR"/>
    <property type="match status" value="1"/>
</dbReference>
<dbReference type="Pfam" id="PF08223">
    <property type="entry name" value="PaaX_C"/>
    <property type="match status" value="1"/>
</dbReference>
<dbReference type="PANTHER" id="PTHR30319:SF1">
    <property type="entry name" value="TRANSCRIPTIONAL REPRESSOR PAAX"/>
    <property type="match status" value="1"/>
</dbReference>
<dbReference type="STRING" id="1005945.SAMN05216561_115106"/>
<dbReference type="InterPro" id="IPR036388">
    <property type="entry name" value="WH-like_DNA-bd_sf"/>
</dbReference>
<proteinExistence type="predicted"/>
<keyword evidence="5" id="KW-1185">Reference proteome</keyword>
<accession>A0A1I3MIA9</accession>
<dbReference type="Gene3D" id="3.30.70.2650">
    <property type="match status" value="1"/>
</dbReference>
<organism evidence="4 5">
    <name type="scientific">Nocardioides psychrotolerans</name>
    <dbReference type="NCBI Taxonomy" id="1005945"/>
    <lineage>
        <taxon>Bacteria</taxon>
        <taxon>Bacillati</taxon>
        <taxon>Actinomycetota</taxon>
        <taxon>Actinomycetes</taxon>
        <taxon>Propionibacteriales</taxon>
        <taxon>Nocardioidaceae</taxon>
        <taxon>Nocardioides</taxon>
    </lineage>
</organism>
<evidence type="ECO:0000313" key="4">
    <source>
        <dbReference type="EMBL" id="SFI96757.1"/>
    </source>
</evidence>
<dbReference type="InterPro" id="IPR048846">
    <property type="entry name" value="PaaX-like_central"/>
</dbReference>
<dbReference type="EMBL" id="FOQG01000015">
    <property type="protein sequence ID" value="SFI96757.1"/>
    <property type="molecule type" value="Genomic_DNA"/>
</dbReference>
<name>A0A1I3MIA9_9ACTN</name>
<protein>
    <submittedName>
        <fullName evidence="4">Transcriptional regulator, PaaX family</fullName>
    </submittedName>
</protein>
<feature type="domain" description="Transcriptional repressor PaaX-like C-terminal" evidence="2">
    <location>
        <begin position="164"/>
        <end position="252"/>
    </location>
</feature>
<evidence type="ECO:0000313" key="5">
    <source>
        <dbReference type="Proteomes" id="UP000198649"/>
    </source>
</evidence>
<feature type="domain" description="Transcriptional repressor PaaX-like central Cas2-like" evidence="3">
    <location>
        <begin position="88"/>
        <end position="147"/>
    </location>
</feature>
<dbReference type="AlphaFoldDB" id="A0A1I3MIA9"/>
<dbReference type="InterPro" id="IPR011965">
    <property type="entry name" value="PaaX_trns_reg"/>
</dbReference>
<dbReference type="Gene3D" id="1.20.58.1460">
    <property type="match status" value="1"/>
</dbReference>
<dbReference type="Pfam" id="PF07848">
    <property type="entry name" value="PaaX"/>
    <property type="match status" value="1"/>
</dbReference>
<sequence length="258" mass="28312">MHARSALFDLYGDHLEARDGQAPVASLVRLLDAVGIAAPAVRTAISRMVAQGWLEPATIGGARGYYATEQATSHLADAADRVYRRTARPWDGSWQLVLVEVPSGRATRSRLNADLTFLGYAELTDRVWVSPFPRSQLSSVLTRAGATARTARALDVDPPPISAWDLDALRAAYDEWLGSAPDLLRRHLAAHADPEEAAFAARFHLVHGWRKFLFADPGLPDELLAHDWPGRSAAEVFAREAERLKPASDRFVVRCLDG</sequence>
<reference evidence="4 5" key="1">
    <citation type="submission" date="2016-10" db="EMBL/GenBank/DDBJ databases">
        <authorList>
            <person name="de Groot N.N."/>
        </authorList>
    </citation>
    <scope>NUCLEOTIDE SEQUENCE [LARGE SCALE GENOMIC DNA]</scope>
    <source>
        <strain evidence="4 5">CGMCC 1.11156</strain>
    </source>
</reference>
<evidence type="ECO:0000259" key="3">
    <source>
        <dbReference type="Pfam" id="PF20803"/>
    </source>
</evidence>
<evidence type="ECO:0000259" key="2">
    <source>
        <dbReference type="Pfam" id="PF08223"/>
    </source>
</evidence>
<dbReference type="Pfam" id="PF20803">
    <property type="entry name" value="PaaX_M"/>
    <property type="match status" value="1"/>
</dbReference>
<dbReference type="OrthoDB" id="2270427at2"/>
<gene>
    <name evidence="4" type="ORF">SAMN05216561_115106</name>
</gene>
<dbReference type="GO" id="GO:0006351">
    <property type="term" value="P:DNA-templated transcription"/>
    <property type="evidence" value="ECO:0007669"/>
    <property type="project" value="InterPro"/>
</dbReference>
<feature type="domain" description="Transcriptional repressor PaaX-like N-terminal" evidence="1">
    <location>
        <begin position="3"/>
        <end position="67"/>
    </location>
</feature>
<dbReference type="Gene3D" id="1.10.10.10">
    <property type="entry name" value="Winged helix-like DNA-binding domain superfamily/Winged helix DNA-binding domain"/>
    <property type="match status" value="1"/>
</dbReference>
<dbReference type="RefSeq" id="WP_091115823.1">
    <property type="nucleotide sequence ID" value="NZ_BKAF01000023.1"/>
</dbReference>